<feature type="signal peptide" evidence="3">
    <location>
        <begin position="1"/>
        <end position="27"/>
    </location>
</feature>
<evidence type="ECO:0000313" key="6">
    <source>
        <dbReference type="Proteomes" id="UP000694420"/>
    </source>
</evidence>
<accession>A0A8C7EGZ1</accession>
<evidence type="ECO:0000259" key="4">
    <source>
        <dbReference type="PROSITE" id="PS50041"/>
    </source>
</evidence>
<dbReference type="InterPro" id="IPR016187">
    <property type="entry name" value="CTDL_fold"/>
</dbReference>
<keyword evidence="2" id="KW-0272">Extracellular matrix</keyword>
<dbReference type="SUPFAM" id="SSF56436">
    <property type="entry name" value="C-type lectin-like"/>
    <property type="match status" value="1"/>
</dbReference>
<evidence type="ECO:0000256" key="2">
    <source>
        <dbReference type="ARBA" id="ARBA00022530"/>
    </source>
</evidence>
<comment type="subcellular location">
    <subcellularLocation>
        <location evidence="1">Secreted</location>
        <location evidence="1">Extracellular space</location>
        <location evidence="1">Extracellular matrix</location>
    </subcellularLocation>
</comment>
<feature type="chain" id="PRO_5034865076" description="C-type lectin domain-containing protein" evidence="3">
    <location>
        <begin position="28"/>
        <end position="139"/>
    </location>
</feature>
<dbReference type="Ensembl" id="ENSNPET00000020029.1">
    <property type="protein sequence ID" value="ENSNPEP00000019527.1"/>
    <property type="gene ID" value="ENSNPEG00000014551.1"/>
</dbReference>
<feature type="domain" description="C-type lectin" evidence="4">
    <location>
        <begin position="38"/>
        <end position="99"/>
    </location>
</feature>
<dbReference type="PANTHER" id="PTHR22803">
    <property type="entry name" value="MANNOSE, PHOSPHOLIPASE, LECTIN RECEPTOR RELATED"/>
    <property type="match status" value="1"/>
</dbReference>
<protein>
    <recommendedName>
        <fullName evidence="4">C-type lectin domain-containing protein</fullName>
    </recommendedName>
</protein>
<sequence length="139" mass="15428">MSARCSLPLRGLLGCLLLAALVQELGASSSCPSHWLSYRGHCYGYFTQRKTWQQAEKECERYGPRGHLASVHTFPERKVLAKYVAQHLQPGNVWIGLHDEEHVLEVVGQLGAELPGLGAGAARQRERQRGLCRAGQRLP</sequence>
<proteinExistence type="predicted"/>
<keyword evidence="3" id="KW-0732">Signal</keyword>
<dbReference type="InterPro" id="IPR001304">
    <property type="entry name" value="C-type_lectin-like"/>
</dbReference>
<dbReference type="Gene3D" id="3.10.100.10">
    <property type="entry name" value="Mannose-Binding Protein A, subunit A"/>
    <property type="match status" value="1"/>
</dbReference>
<dbReference type="InterPro" id="IPR050111">
    <property type="entry name" value="C-type_lectin/snaclec_domain"/>
</dbReference>
<keyword evidence="6" id="KW-1185">Reference proteome</keyword>
<dbReference type="InterPro" id="IPR016186">
    <property type="entry name" value="C-type_lectin-like/link_sf"/>
</dbReference>
<dbReference type="PROSITE" id="PS50041">
    <property type="entry name" value="C_TYPE_LECTIN_2"/>
    <property type="match status" value="1"/>
</dbReference>
<dbReference type="Pfam" id="PF00059">
    <property type="entry name" value="Lectin_C"/>
    <property type="match status" value="1"/>
</dbReference>
<evidence type="ECO:0000256" key="3">
    <source>
        <dbReference type="SAM" id="SignalP"/>
    </source>
</evidence>
<dbReference type="AlphaFoldDB" id="A0A8C7EGZ1"/>
<keyword evidence="2" id="KW-0964">Secreted</keyword>
<reference evidence="5" key="1">
    <citation type="submission" date="2025-08" db="UniProtKB">
        <authorList>
            <consortium name="Ensembl"/>
        </authorList>
    </citation>
    <scope>IDENTIFICATION</scope>
</reference>
<name>A0A8C7EGZ1_NOTPE</name>
<reference evidence="5" key="2">
    <citation type="submission" date="2025-09" db="UniProtKB">
        <authorList>
            <consortium name="Ensembl"/>
        </authorList>
    </citation>
    <scope>IDENTIFICATION</scope>
</reference>
<evidence type="ECO:0000313" key="5">
    <source>
        <dbReference type="Ensembl" id="ENSNPEP00000019527.1"/>
    </source>
</evidence>
<dbReference type="Proteomes" id="UP000694420">
    <property type="component" value="Unplaced"/>
</dbReference>
<dbReference type="SMART" id="SM00034">
    <property type="entry name" value="CLECT"/>
    <property type="match status" value="1"/>
</dbReference>
<organism evidence="5 6">
    <name type="scientific">Nothoprocta perdicaria</name>
    <name type="common">Chilean tinamou</name>
    <name type="synonym">Crypturus perdicarius</name>
    <dbReference type="NCBI Taxonomy" id="30464"/>
    <lineage>
        <taxon>Eukaryota</taxon>
        <taxon>Metazoa</taxon>
        <taxon>Chordata</taxon>
        <taxon>Craniata</taxon>
        <taxon>Vertebrata</taxon>
        <taxon>Euteleostomi</taxon>
        <taxon>Archelosauria</taxon>
        <taxon>Archosauria</taxon>
        <taxon>Dinosauria</taxon>
        <taxon>Saurischia</taxon>
        <taxon>Theropoda</taxon>
        <taxon>Coelurosauria</taxon>
        <taxon>Aves</taxon>
        <taxon>Palaeognathae</taxon>
        <taxon>Tinamiformes</taxon>
        <taxon>Tinamidae</taxon>
        <taxon>Nothoprocta</taxon>
    </lineage>
</organism>
<evidence type="ECO:0000256" key="1">
    <source>
        <dbReference type="ARBA" id="ARBA00004498"/>
    </source>
</evidence>